<comment type="caution">
    <text evidence="1">The sequence shown here is derived from an EMBL/GenBank/DDBJ whole genome shotgun (WGS) entry which is preliminary data.</text>
</comment>
<dbReference type="EMBL" id="LGTK01000078">
    <property type="protein sequence ID" value="KPH71338.1"/>
    <property type="molecule type" value="Genomic_DNA"/>
</dbReference>
<evidence type="ECO:0000313" key="1">
    <source>
        <dbReference type="EMBL" id="KPH71338.1"/>
    </source>
</evidence>
<proteinExistence type="predicted"/>
<dbReference type="Proteomes" id="UP000037854">
    <property type="component" value="Unassembled WGS sequence"/>
</dbReference>
<protein>
    <submittedName>
        <fullName evidence="1">Uncharacterized protein</fullName>
    </submittedName>
</protein>
<sequence length="113" mass="13155">MVFVVNGTRGLSVKDIIHQSKTFYENWDFITLGEEISLSWRTDMQVAIKEKMMKRKRRINVMGLIAQPFEIHRHSLFVTSQTKVLFANHISEGGKMSVPYTWVTYPPLHLLFG</sequence>
<organism evidence="1 2">
    <name type="scientific">Oceanobacillus caeni</name>
    <dbReference type="NCBI Taxonomy" id="405946"/>
    <lineage>
        <taxon>Bacteria</taxon>
        <taxon>Bacillati</taxon>
        <taxon>Bacillota</taxon>
        <taxon>Bacilli</taxon>
        <taxon>Bacillales</taxon>
        <taxon>Bacillaceae</taxon>
        <taxon>Oceanobacillus</taxon>
    </lineage>
</organism>
<accession>A0ABR5MG25</accession>
<evidence type="ECO:0000313" key="2">
    <source>
        <dbReference type="Proteomes" id="UP000037854"/>
    </source>
</evidence>
<name>A0ABR5MG25_9BACI</name>
<dbReference type="RefSeq" id="WP_060669136.1">
    <property type="nucleotide sequence ID" value="NZ_JARTGE010000084.1"/>
</dbReference>
<keyword evidence="2" id="KW-1185">Reference proteome</keyword>
<gene>
    <name evidence="1" type="ORF">AFL42_15475</name>
</gene>
<reference evidence="1 2" key="1">
    <citation type="submission" date="2015-07" db="EMBL/GenBank/DDBJ databases">
        <title>High-quality draft genome sequence of Oceanobacillus caeni HM6, a bacillus isolated from a human feces.</title>
        <authorList>
            <person name="Kumar J."/>
            <person name="Verma M.K."/>
            <person name="Pandey R."/>
            <person name="Bhambi M."/>
            <person name="Chauhan N."/>
        </authorList>
    </citation>
    <scope>NUCLEOTIDE SEQUENCE [LARGE SCALE GENOMIC DNA]</scope>
    <source>
        <strain evidence="1 2">HM6</strain>
    </source>
</reference>